<accession>A0A0F9G7Z6</accession>
<dbReference type="EMBL" id="LAZR01018833">
    <property type="protein sequence ID" value="KKL94803.1"/>
    <property type="molecule type" value="Genomic_DNA"/>
</dbReference>
<sequence>MAKKSQEFNERLKQRLAPKPNTLQRLKEAARRLRR</sequence>
<gene>
    <name evidence="2" type="ORF">LCGC14_1861010</name>
</gene>
<organism evidence="2">
    <name type="scientific">marine sediment metagenome</name>
    <dbReference type="NCBI Taxonomy" id="412755"/>
    <lineage>
        <taxon>unclassified sequences</taxon>
        <taxon>metagenomes</taxon>
        <taxon>ecological metagenomes</taxon>
    </lineage>
</organism>
<feature type="region of interest" description="Disordered" evidence="1">
    <location>
        <begin position="1"/>
        <end position="35"/>
    </location>
</feature>
<proteinExistence type="predicted"/>
<evidence type="ECO:0000256" key="1">
    <source>
        <dbReference type="SAM" id="MobiDB-lite"/>
    </source>
</evidence>
<comment type="caution">
    <text evidence="2">The sequence shown here is derived from an EMBL/GenBank/DDBJ whole genome shotgun (WGS) entry which is preliminary data.</text>
</comment>
<dbReference type="AlphaFoldDB" id="A0A0F9G7Z6"/>
<name>A0A0F9G7Z6_9ZZZZ</name>
<feature type="compositionally biased region" description="Basic and acidic residues" evidence="1">
    <location>
        <begin position="1"/>
        <end position="13"/>
    </location>
</feature>
<reference evidence="2" key="1">
    <citation type="journal article" date="2015" name="Nature">
        <title>Complex archaea that bridge the gap between prokaryotes and eukaryotes.</title>
        <authorList>
            <person name="Spang A."/>
            <person name="Saw J.H."/>
            <person name="Jorgensen S.L."/>
            <person name="Zaremba-Niedzwiedzka K."/>
            <person name="Martijn J."/>
            <person name="Lind A.E."/>
            <person name="van Eijk R."/>
            <person name="Schleper C."/>
            <person name="Guy L."/>
            <person name="Ettema T.J."/>
        </authorList>
    </citation>
    <scope>NUCLEOTIDE SEQUENCE</scope>
</reference>
<protein>
    <submittedName>
        <fullName evidence="2">Uncharacterized protein</fullName>
    </submittedName>
</protein>
<evidence type="ECO:0000313" key="2">
    <source>
        <dbReference type="EMBL" id="KKL94803.1"/>
    </source>
</evidence>
<feature type="compositionally biased region" description="Basic and acidic residues" evidence="1">
    <location>
        <begin position="25"/>
        <end position="35"/>
    </location>
</feature>